<organism evidence="1 2">
    <name type="scientific">Bacillus phage Shbh1</name>
    <dbReference type="NCBI Taxonomy" id="1796992"/>
    <lineage>
        <taxon>Viruses</taxon>
        <taxon>Duplodnaviria</taxon>
        <taxon>Heunggongvirae</taxon>
        <taxon>Uroviricota</taxon>
        <taxon>Caudoviricetes</taxon>
        <taxon>Herelleviridae</taxon>
        <taxon>Bastillevirinae</taxon>
        <taxon>Shalavirus</taxon>
        <taxon>Shalavirus Shbh1</taxon>
    </lineage>
</organism>
<protein>
    <submittedName>
        <fullName evidence="1">Putative structural protein</fullName>
    </submittedName>
</protein>
<evidence type="ECO:0000313" key="2">
    <source>
        <dbReference type="Proteomes" id="UP000201588"/>
    </source>
</evidence>
<evidence type="ECO:0000313" key="1">
    <source>
        <dbReference type="EMBL" id="AMQ66595.1"/>
    </source>
</evidence>
<dbReference type="Proteomes" id="UP000201588">
    <property type="component" value="Segment"/>
</dbReference>
<name>A0A142F1D8_9CAUD</name>
<accession>A0A142F1D8</accession>
<dbReference type="RefSeq" id="YP_009275285.1">
    <property type="nucleotide sequence ID" value="NC_030925.1"/>
</dbReference>
<dbReference type="KEGG" id="vg:28799480"/>
<proteinExistence type="predicted"/>
<reference evidence="1 2" key="1">
    <citation type="submission" date="2016-01" db="EMBL/GenBank/DDBJ databases">
        <title>Isolation and characterization of bacteriophages from East Africa Rift Valley soda lakes.</title>
        <authorList>
            <person name="van Zyl L.J."/>
            <person name="Nemavhulani S."/>
            <person name="Cowan D.A."/>
            <person name="Trindade M.I."/>
        </authorList>
    </citation>
    <scope>NUCLEOTIDE SEQUENCE [LARGE SCALE GENOMIC DNA]</scope>
</reference>
<sequence>MLHGENYRTPYGPNNPERIPLDKVNDYKLEDYGLTVENVKANHFGVEITDPRTGQHLPDAFYRAKIEDAVAKVEKQLDIVILPRIVREYHDYNRMDYNSHTYLHTFQKPIVQVESIALQYSGHSVFRYPSRWWRVYHLYGHLQMLPALMLSGEQGNLSLAQSYSGFPMIAGVPPSMSNTSMPQLFQVDYVAGMLPPSRRGVSQPWEMHPDLWDLIVKHALKEVFQQWGRLIIGPGIAGMTMQIDGVSQSIDTTQSAMYGGASAEIIQLDNDIKELTNGLKSYYGQNLGIV</sequence>
<dbReference type="OrthoDB" id="6822at10239"/>
<dbReference type="GeneID" id="28799480"/>
<dbReference type="EMBL" id="KU640380">
    <property type="protein sequence ID" value="AMQ66595.1"/>
    <property type="molecule type" value="Genomic_DNA"/>
</dbReference>
<keyword evidence="2" id="KW-1185">Reference proteome</keyword>